<feature type="compositionally biased region" description="Basic and acidic residues" evidence="1">
    <location>
        <begin position="1"/>
        <end position="10"/>
    </location>
</feature>
<dbReference type="AlphaFoldDB" id="A0AAV6PXD6"/>
<evidence type="ECO:0000256" key="1">
    <source>
        <dbReference type="SAM" id="MobiDB-lite"/>
    </source>
</evidence>
<dbReference type="Proteomes" id="UP000693946">
    <property type="component" value="Linkage Group LG8"/>
</dbReference>
<gene>
    <name evidence="2" type="ORF">JOB18_022451</name>
</gene>
<feature type="compositionally biased region" description="Basic and acidic residues" evidence="1">
    <location>
        <begin position="21"/>
        <end position="50"/>
    </location>
</feature>
<reference evidence="2 3" key="1">
    <citation type="journal article" date="2021" name="Sci. Rep.">
        <title>Chromosome anchoring in Senegalese sole (Solea senegalensis) reveals sex-associated markers and genome rearrangements in flatfish.</title>
        <authorList>
            <person name="Guerrero-Cozar I."/>
            <person name="Gomez-Garrido J."/>
            <person name="Berbel C."/>
            <person name="Martinez-Blanch J.F."/>
            <person name="Alioto T."/>
            <person name="Claros M.G."/>
            <person name="Gagnaire P.A."/>
            <person name="Manchado M."/>
        </authorList>
    </citation>
    <scope>NUCLEOTIDE SEQUENCE [LARGE SCALE GENOMIC DNA]</scope>
    <source>
        <strain evidence="2">Sse05_10M</strain>
    </source>
</reference>
<sequence length="50" mass="5799">MKRVDAEPQTERVSAQITDETVFHARDQNKRNRRDAVSEAELAADRSRML</sequence>
<evidence type="ECO:0000313" key="2">
    <source>
        <dbReference type="EMBL" id="KAG7479290.1"/>
    </source>
</evidence>
<proteinExistence type="predicted"/>
<keyword evidence="3" id="KW-1185">Reference proteome</keyword>
<accession>A0AAV6PXD6</accession>
<organism evidence="2 3">
    <name type="scientific">Solea senegalensis</name>
    <name type="common">Senegalese sole</name>
    <dbReference type="NCBI Taxonomy" id="28829"/>
    <lineage>
        <taxon>Eukaryota</taxon>
        <taxon>Metazoa</taxon>
        <taxon>Chordata</taxon>
        <taxon>Craniata</taxon>
        <taxon>Vertebrata</taxon>
        <taxon>Euteleostomi</taxon>
        <taxon>Actinopterygii</taxon>
        <taxon>Neopterygii</taxon>
        <taxon>Teleostei</taxon>
        <taxon>Neoteleostei</taxon>
        <taxon>Acanthomorphata</taxon>
        <taxon>Carangaria</taxon>
        <taxon>Pleuronectiformes</taxon>
        <taxon>Pleuronectoidei</taxon>
        <taxon>Soleidae</taxon>
        <taxon>Solea</taxon>
    </lineage>
</organism>
<comment type="caution">
    <text evidence="2">The sequence shown here is derived from an EMBL/GenBank/DDBJ whole genome shotgun (WGS) entry which is preliminary data.</text>
</comment>
<name>A0AAV6PXD6_SOLSE</name>
<dbReference type="EMBL" id="JAGKHQ010000020">
    <property type="protein sequence ID" value="KAG7479290.1"/>
    <property type="molecule type" value="Genomic_DNA"/>
</dbReference>
<feature type="region of interest" description="Disordered" evidence="1">
    <location>
        <begin position="1"/>
        <end position="50"/>
    </location>
</feature>
<evidence type="ECO:0000313" key="3">
    <source>
        <dbReference type="Proteomes" id="UP000693946"/>
    </source>
</evidence>
<protein>
    <submittedName>
        <fullName evidence="2">Uncharacterized protein</fullName>
    </submittedName>
</protein>